<gene>
    <name evidence="8" type="ORF">JBS370_LOCUS7870</name>
    <name evidence="7" type="ORF">ZHD862_LOCUS2727</name>
</gene>
<dbReference type="SMART" id="SM00369">
    <property type="entry name" value="LRR_TYP"/>
    <property type="match status" value="4"/>
</dbReference>
<keyword evidence="5" id="KW-0966">Cell projection</keyword>
<name>A0A818SQB7_9BILA</name>
<dbReference type="InterPro" id="IPR001611">
    <property type="entry name" value="Leu-rich_rpt"/>
</dbReference>
<dbReference type="PANTHER" id="PTHR45973:SF9">
    <property type="entry name" value="LEUCINE-RICH REPEAT-CONTAINING PROTEIN 46"/>
    <property type="match status" value="1"/>
</dbReference>
<organism evidence="8 9">
    <name type="scientific">Rotaria sordida</name>
    <dbReference type="NCBI Taxonomy" id="392033"/>
    <lineage>
        <taxon>Eukaryota</taxon>
        <taxon>Metazoa</taxon>
        <taxon>Spiralia</taxon>
        <taxon>Gnathifera</taxon>
        <taxon>Rotifera</taxon>
        <taxon>Eurotatoria</taxon>
        <taxon>Bdelloidea</taxon>
        <taxon>Philodinida</taxon>
        <taxon>Philodinidae</taxon>
        <taxon>Rotaria</taxon>
    </lineage>
</organism>
<evidence type="ECO:0000313" key="9">
    <source>
        <dbReference type="Proteomes" id="UP000663836"/>
    </source>
</evidence>
<reference evidence="8" key="1">
    <citation type="submission" date="2021-02" db="EMBL/GenBank/DDBJ databases">
        <authorList>
            <person name="Nowell W R."/>
        </authorList>
    </citation>
    <scope>NUCLEOTIDE SEQUENCE</scope>
</reference>
<accession>A0A818SQB7</accession>
<dbReference type="SMART" id="SM00365">
    <property type="entry name" value="LRR_SD22"/>
    <property type="match status" value="7"/>
</dbReference>
<dbReference type="InterPro" id="IPR032675">
    <property type="entry name" value="LRR_dom_sf"/>
</dbReference>
<proteinExistence type="predicted"/>
<evidence type="ECO:0000256" key="3">
    <source>
        <dbReference type="ARBA" id="ARBA00022737"/>
    </source>
</evidence>
<keyword evidence="2" id="KW-0433">Leucine-rich repeat</keyword>
<feature type="compositionally biased region" description="Basic and acidic residues" evidence="6">
    <location>
        <begin position="299"/>
        <end position="309"/>
    </location>
</feature>
<sequence length="395" mass="45048">MNRRSLNDTLFGIQGINPGFSARDDPNAIPSQQTTGKVVLKRQQLLACPYLKVDEQIKLLNLQKNCITKIANLDHLTCLVVLDLCENEIDCIQGLDYLCSLRILRLANNKIKQIKNLDALEQLDVLDLNGNQISRIENFTNLTRLRVLNLSHNRIEKCENLRTLKNLVELNLQGNLITTVCDLETLPIQRLFLSFNKIRKFDDIRCISKLTTLECLSLEGNPLAFTAAYEQIILSQSQASTIKQDSRQPMTMDQRIGRVMRMQHNNNNNNNNNNNITETAHINRDRRLLDTLSSQQDSMSERSDTDIDSVKTYPPPVFSRTSSITQQKPVIKPIPETINPLLIETKLNPIIAERSILAKTIVQSAIEDAFRKESMTVQLARCWPLFLTQLRNDSN</sequence>
<dbReference type="Pfam" id="PF14580">
    <property type="entry name" value="LRR_9"/>
    <property type="match status" value="1"/>
</dbReference>
<evidence type="ECO:0000313" key="8">
    <source>
        <dbReference type="EMBL" id="CAF3675976.1"/>
    </source>
</evidence>
<dbReference type="PANTHER" id="PTHR45973">
    <property type="entry name" value="PROTEIN PHOSPHATASE 1 REGULATORY SUBUNIT SDS22-RELATED"/>
    <property type="match status" value="1"/>
</dbReference>
<evidence type="ECO:0000256" key="6">
    <source>
        <dbReference type="SAM" id="MobiDB-lite"/>
    </source>
</evidence>
<dbReference type="Gene3D" id="3.80.10.10">
    <property type="entry name" value="Ribonuclease Inhibitor"/>
    <property type="match status" value="2"/>
</dbReference>
<dbReference type="EMBL" id="CAJOBD010000480">
    <property type="protein sequence ID" value="CAF3675976.1"/>
    <property type="molecule type" value="Genomic_DNA"/>
</dbReference>
<evidence type="ECO:0000313" key="7">
    <source>
        <dbReference type="EMBL" id="CAF0807239.1"/>
    </source>
</evidence>
<feature type="region of interest" description="Disordered" evidence="6">
    <location>
        <begin position="293"/>
        <end position="324"/>
    </location>
</feature>
<evidence type="ECO:0000256" key="2">
    <source>
        <dbReference type="ARBA" id="ARBA00022614"/>
    </source>
</evidence>
<evidence type="ECO:0000256" key="5">
    <source>
        <dbReference type="ARBA" id="ARBA00023273"/>
    </source>
</evidence>
<evidence type="ECO:0000256" key="1">
    <source>
        <dbReference type="ARBA" id="ARBA00004138"/>
    </source>
</evidence>
<dbReference type="AlphaFoldDB" id="A0A818SQB7"/>
<dbReference type="EMBL" id="CAJNOT010000055">
    <property type="protein sequence ID" value="CAF0807239.1"/>
    <property type="molecule type" value="Genomic_DNA"/>
</dbReference>
<evidence type="ECO:0000256" key="4">
    <source>
        <dbReference type="ARBA" id="ARBA00023069"/>
    </source>
</evidence>
<protein>
    <submittedName>
        <fullName evidence="8">Uncharacterized protein</fullName>
    </submittedName>
</protein>
<comment type="subcellular location">
    <subcellularLocation>
        <location evidence="1">Cell projection</location>
        <location evidence="1">Cilium</location>
    </subcellularLocation>
</comment>
<dbReference type="InterPro" id="IPR003591">
    <property type="entry name" value="Leu-rich_rpt_typical-subtyp"/>
</dbReference>
<keyword evidence="3" id="KW-0677">Repeat</keyword>
<dbReference type="Proteomes" id="UP000663836">
    <property type="component" value="Unassembled WGS sequence"/>
</dbReference>
<keyword evidence="4" id="KW-0969">Cilium</keyword>
<dbReference type="InterPro" id="IPR050576">
    <property type="entry name" value="Cilia_flagella_integrity"/>
</dbReference>
<dbReference type="Proteomes" id="UP000663864">
    <property type="component" value="Unassembled WGS sequence"/>
</dbReference>
<comment type="caution">
    <text evidence="8">The sequence shown here is derived from an EMBL/GenBank/DDBJ whole genome shotgun (WGS) entry which is preliminary data.</text>
</comment>
<dbReference type="SUPFAM" id="SSF52058">
    <property type="entry name" value="L domain-like"/>
    <property type="match status" value="1"/>
</dbReference>
<dbReference type="PROSITE" id="PS51450">
    <property type="entry name" value="LRR"/>
    <property type="match status" value="6"/>
</dbReference>